<evidence type="ECO:0000313" key="10">
    <source>
        <dbReference type="EMBL" id="TPG08551.1"/>
    </source>
</evidence>
<organism evidence="10 11">
    <name type="scientific">Rhodanobacter glycinis</name>
    <dbReference type="NCBI Taxonomy" id="582702"/>
    <lineage>
        <taxon>Bacteria</taxon>
        <taxon>Pseudomonadati</taxon>
        <taxon>Pseudomonadota</taxon>
        <taxon>Gammaproteobacteria</taxon>
        <taxon>Lysobacterales</taxon>
        <taxon>Rhodanobacteraceae</taxon>
        <taxon>Rhodanobacter</taxon>
    </lineage>
</organism>
<evidence type="ECO:0000313" key="11">
    <source>
        <dbReference type="Proteomes" id="UP000319486"/>
    </source>
</evidence>
<evidence type="ECO:0000256" key="2">
    <source>
        <dbReference type="ARBA" id="ARBA00022475"/>
    </source>
</evidence>
<dbReference type="AlphaFoldDB" id="A0A502C9Z0"/>
<dbReference type="PANTHER" id="PTHR30572">
    <property type="entry name" value="MEMBRANE COMPONENT OF TRANSPORTER-RELATED"/>
    <property type="match status" value="1"/>
</dbReference>
<accession>A0A502C9Z0</accession>
<dbReference type="Pfam" id="PF02687">
    <property type="entry name" value="FtsX"/>
    <property type="match status" value="1"/>
</dbReference>
<comment type="similarity">
    <text evidence="6">Belongs to the ABC-4 integral membrane protein family.</text>
</comment>
<dbReference type="InterPro" id="IPR003838">
    <property type="entry name" value="ABC3_permease_C"/>
</dbReference>
<evidence type="ECO:0000256" key="3">
    <source>
        <dbReference type="ARBA" id="ARBA00022692"/>
    </source>
</evidence>
<keyword evidence="11" id="KW-1185">Reference proteome</keyword>
<dbReference type="Proteomes" id="UP000319486">
    <property type="component" value="Unassembled WGS sequence"/>
</dbReference>
<evidence type="ECO:0000256" key="6">
    <source>
        <dbReference type="ARBA" id="ARBA00038076"/>
    </source>
</evidence>
<evidence type="ECO:0000256" key="4">
    <source>
        <dbReference type="ARBA" id="ARBA00022989"/>
    </source>
</evidence>
<dbReference type="GO" id="GO:0005886">
    <property type="term" value="C:plasma membrane"/>
    <property type="evidence" value="ECO:0007669"/>
    <property type="project" value="UniProtKB-SubCell"/>
</dbReference>
<keyword evidence="4 7" id="KW-1133">Transmembrane helix</keyword>
<comment type="caution">
    <text evidence="10">The sequence shown here is derived from an EMBL/GenBank/DDBJ whole genome shotgun (WGS) entry which is preliminary data.</text>
</comment>
<dbReference type="GO" id="GO:0022857">
    <property type="term" value="F:transmembrane transporter activity"/>
    <property type="evidence" value="ECO:0007669"/>
    <property type="project" value="TreeGrafter"/>
</dbReference>
<feature type="transmembrane region" description="Helical" evidence="7">
    <location>
        <begin position="375"/>
        <end position="396"/>
    </location>
</feature>
<dbReference type="InterPro" id="IPR050250">
    <property type="entry name" value="Macrolide_Exporter_MacB"/>
</dbReference>
<protein>
    <submittedName>
        <fullName evidence="10">FtsX-like permease family protein</fullName>
    </submittedName>
</protein>
<dbReference type="PANTHER" id="PTHR30572:SF4">
    <property type="entry name" value="ABC TRANSPORTER PERMEASE YTRF"/>
    <property type="match status" value="1"/>
</dbReference>
<dbReference type="Pfam" id="PF12704">
    <property type="entry name" value="MacB_PCD"/>
    <property type="match status" value="1"/>
</dbReference>
<evidence type="ECO:0000256" key="1">
    <source>
        <dbReference type="ARBA" id="ARBA00004651"/>
    </source>
</evidence>
<dbReference type="RefSeq" id="WP_140652121.1">
    <property type="nucleotide sequence ID" value="NZ_RCZO01000005.1"/>
</dbReference>
<evidence type="ECO:0000256" key="5">
    <source>
        <dbReference type="ARBA" id="ARBA00023136"/>
    </source>
</evidence>
<evidence type="ECO:0000259" key="8">
    <source>
        <dbReference type="Pfam" id="PF02687"/>
    </source>
</evidence>
<feature type="domain" description="MacB-like periplasmic core" evidence="9">
    <location>
        <begin position="52"/>
        <end position="240"/>
    </location>
</feature>
<evidence type="ECO:0000259" key="9">
    <source>
        <dbReference type="Pfam" id="PF12704"/>
    </source>
</evidence>
<sequence>MLHIKPIVVALKRHKAGTVLIALQIALTLAIVCNALFIIQQRIGRLSRPTGMVESNLLAIQNRWVGVDDNATAPLIKSDLQALRQLAGVEDAISTNSFPLRGGGWSMGVRHDPDAKKPVSSAAIYAVDDHALSTMGAKLIAGRNFRSDEIVWVEQKAYAASPQIIITKALSDKLYPNGSALGKTVYITDTARPSTVIGIVEHLQVPWSGTWSDSFSDCVVLVPTQLTGNFGSYLIRSKPGQLAAITATAPRLLIKNNRLRTFSRDRGVRTFETVRAQAYKSDRGIALLMGVVCAMLLAITAAGIVGLTSFWVGQRRRQIGVRRALGATRHDILGYFLTENLLIGIAGVVIGALLAIGINLWMVTQFEMARLSMTYVAAGVVALLLLGQGAVLAPALRASRVSPVEATRSV</sequence>
<gene>
    <name evidence="10" type="ORF">EAH88_09875</name>
</gene>
<evidence type="ECO:0000256" key="7">
    <source>
        <dbReference type="SAM" id="Phobius"/>
    </source>
</evidence>
<keyword evidence="2" id="KW-1003">Cell membrane</keyword>
<feature type="transmembrane region" description="Helical" evidence="7">
    <location>
        <begin position="20"/>
        <end position="39"/>
    </location>
</feature>
<comment type="subcellular location">
    <subcellularLocation>
        <location evidence="1">Cell membrane</location>
        <topology evidence="1">Multi-pass membrane protein</topology>
    </subcellularLocation>
</comment>
<keyword evidence="5 7" id="KW-0472">Membrane</keyword>
<dbReference type="EMBL" id="RCZO01000005">
    <property type="protein sequence ID" value="TPG08551.1"/>
    <property type="molecule type" value="Genomic_DNA"/>
</dbReference>
<feature type="transmembrane region" description="Helical" evidence="7">
    <location>
        <begin position="285"/>
        <end position="312"/>
    </location>
</feature>
<reference evidence="10 11" key="1">
    <citation type="journal article" date="2019" name="Environ. Microbiol.">
        <title>Species interactions and distinct microbial communities in high Arctic permafrost affected cryosols are associated with the CH4 and CO2 gas fluxes.</title>
        <authorList>
            <person name="Altshuler I."/>
            <person name="Hamel J."/>
            <person name="Turney S."/>
            <person name="Magnuson E."/>
            <person name="Levesque R."/>
            <person name="Greer C."/>
            <person name="Whyte L.G."/>
        </authorList>
    </citation>
    <scope>NUCLEOTIDE SEQUENCE [LARGE SCALE GENOMIC DNA]</scope>
    <source>
        <strain evidence="10 11">S13Y</strain>
    </source>
</reference>
<name>A0A502C9Z0_9GAMM</name>
<proteinExistence type="inferred from homology"/>
<feature type="transmembrane region" description="Helical" evidence="7">
    <location>
        <begin position="341"/>
        <end position="363"/>
    </location>
</feature>
<keyword evidence="3 7" id="KW-0812">Transmembrane</keyword>
<dbReference type="InterPro" id="IPR025857">
    <property type="entry name" value="MacB_PCD"/>
</dbReference>
<feature type="domain" description="ABC3 transporter permease C-terminal" evidence="8">
    <location>
        <begin position="292"/>
        <end position="403"/>
    </location>
</feature>